<feature type="region of interest" description="Disordered" evidence="1">
    <location>
        <begin position="814"/>
        <end position="860"/>
    </location>
</feature>
<reference evidence="4" key="1">
    <citation type="submission" date="2021-01" db="EMBL/GenBank/DDBJ databases">
        <authorList>
            <person name="Corre E."/>
            <person name="Pelletier E."/>
            <person name="Niang G."/>
            <person name="Scheremetjew M."/>
            <person name="Finn R."/>
            <person name="Kale V."/>
            <person name="Holt S."/>
            <person name="Cochrane G."/>
            <person name="Meng A."/>
            <person name="Brown T."/>
            <person name="Cohen L."/>
        </authorList>
    </citation>
    <scope>NUCLEOTIDE SEQUENCE</scope>
    <source>
        <strain evidence="4">E4-10</strain>
    </source>
</reference>
<feature type="compositionally biased region" description="Acidic residues" evidence="1">
    <location>
        <begin position="888"/>
        <end position="899"/>
    </location>
</feature>
<organism evidence="4">
    <name type="scientific">Cafeteria roenbergensis</name>
    <name type="common">Marine flagellate</name>
    <dbReference type="NCBI Taxonomy" id="33653"/>
    <lineage>
        <taxon>Eukaryota</taxon>
        <taxon>Sar</taxon>
        <taxon>Stramenopiles</taxon>
        <taxon>Bigyra</taxon>
        <taxon>Opalozoa</taxon>
        <taxon>Bicosoecida</taxon>
        <taxon>Cafeteriaceae</taxon>
        <taxon>Cafeteria</taxon>
    </lineage>
</organism>
<evidence type="ECO:0008006" key="5">
    <source>
        <dbReference type="Google" id="ProtNLM"/>
    </source>
</evidence>
<sequence length="950" mass="96803">MCRPRGLGWLGVVAVLLSARYSHASPARKCGNCTVCVSDGRGSVTSFNTSMLAAYQRSSHDYLAGTNSSSGASVFVSSCGGMSAMPRQKQFHGSKCPDGTDVCVCSTALGGECVAATVVDTPWEWQANSTPHWDAALRSKPLWPLQPRRPQPAAASVRSATEPSVVSLNATGGACPLRPGASWRVWVGLRCDASYYGFATGTPTLASPAGCCAPPPPPVNGTAGRNHSGAPPLAEDPCAVVVDWRTSYVCKPFPSVQESRLVEMMPGGSRKPAPDQLAFKAGTSLDPPLGMQFRDQFRADGRPNSSRPAVLLQSNCSDDVLIAVCPSGRLDPSGSAALSLTSPAQAYGFQNTSCSVNVSMAASEGGGGPVPAWPGSGSGNGAFASHTGSAYAQLDAGADALRAWLHEVASSVPAWPQAGSAGAGGGPSGGTSPRVCVGESASEWLLSSLGQLGALTLPPCSDALRGTGDARGAVSGSHAGRRGLGELPSLEQPVRRSLGMTVVPGVRACVSATSGAGAHAWAHVRFISATQGTSTEVGLILPAHPAWIGRHSDGRRPGAPFGFPVGLPPPSSGSSESRGADRIGPRQKAQPASEPDEPPAVALTRWGPRGNRKAAAPESSGQTRHSSLLSEPRRHLFGAPTPLPPGLVWMHAATAIVVVMPAPLGPQGPGGLSASELAAIVVGSVLGIAAVVGVGFAVRRNACARRGAFRLPTTWRRDATLDRARGLLEHDGTYVSRQNGTLRKGSSRGTKSMDAERAHVSGSLWDKQLGTKTGRGGGPGSVRLPGQLPGGYRAATGANPGWLSATSSMSTLGGQDAAAASVGDSTTGPARPGASRTRPGDGAAGRERRSRRGGAAVARGADHGVMQVALRGTGLDAHALEQQNILPLDDDDDFDDDSATADGASGSSSRLGSTEGAQRDLVGSQARQAAGPPSLVSQGSGSDNDVLSLE</sequence>
<evidence type="ECO:0000256" key="3">
    <source>
        <dbReference type="SAM" id="SignalP"/>
    </source>
</evidence>
<feature type="compositionally biased region" description="Polar residues" evidence="1">
    <location>
        <begin position="935"/>
        <end position="950"/>
    </location>
</feature>
<accession>A0A7S0K211</accession>
<feature type="compositionally biased region" description="Low complexity" evidence="1">
    <location>
        <begin position="900"/>
        <end position="909"/>
    </location>
</feature>
<keyword evidence="2" id="KW-0472">Membrane</keyword>
<dbReference type="AlphaFoldDB" id="A0A7S0K211"/>
<feature type="region of interest" description="Disordered" evidence="1">
    <location>
        <begin position="738"/>
        <end position="795"/>
    </location>
</feature>
<protein>
    <recommendedName>
        <fullName evidence="5">CUB domain-containing protein</fullName>
    </recommendedName>
</protein>
<keyword evidence="3" id="KW-0732">Signal</keyword>
<evidence type="ECO:0000256" key="1">
    <source>
        <dbReference type="SAM" id="MobiDB-lite"/>
    </source>
</evidence>
<gene>
    <name evidence="4" type="ORF">CROE0942_LOCUS10630</name>
</gene>
<feature type="region of interest" description="Disordered" evidence="1">
    <location>
        <begin position="468"/>
        <end position="490"/>
    </location>
</feature>
<feature type="region of interest" description="Disordered" evidence="1">
    <location>
        <begin position="551"/>
        <end position="633"/>
    </location>
</feature>
<proteinExistence type="predicted"/>
<feature type="compositionally biased region" description="Polar residues" evidence="1">
    <location>
        <begin position="619"/>
        <end position="629"/>
    </location>
</feature>
<feature type="signal peptide" evidence="3">
    <location>
        <begin position="1"/>
        <end position="24"/>
    </location>
</feature>
<feature type="region of interest" description="Disordered" evidence="1">
    <location>
        <begin position="887"/>
        <end position="950"/>
    </location>
</feature>
<evidence type="ECO:0000313" key="4">
    <source>
        <dbReference type="EMBL" id="CAD8566251.1"/>
    </source>
</evidence>
<name>A0A7S0K211_CAFRO</name>
<dbReference type="EMBL" id="HBET01015807">
    <property type="protein sequence ID" value="CAD8566251.1"/>
    <property type="molecule type" value="Transcribed_RNA"/>
</dbReference>
<evidence type="ECO:0000256" key="2">
    <source>
        <dbReference type="SAM" id="Phobius"/>
    </source>
</evidence>
<keyword evidence="2" id="KW-1133">Transmembrane helix</keyword>
<feature type="transmembrane region" description="Helical" evidence="2">
    <location>
        <begin position="677"/>
        <end position="698"/>
    </location>
</feature>
<keyword evidence="2" id="KW-0812">Transmembrane</keyword>
<feature type="chain" id="PRO_5031393297" description="CUB domain-containing protein" evidence="3">
    <location>
        <begin position="25"/>
        <end position="950"/>
    </location>
</feature>